<protein>
    <submittedName>
        <fullName evidence="2">Uncharacterized protein</fullName>
    </submittedName>
</protein>
<evidence type="ECO:0000313" key="2">
    <source>
        <dbReference type="EMBL" id="CAE8648578.1"/>
    </source>
</evidence>
<evidence type="ECO:0000313" key="3">
    <source>
        <dbReference type="Proteomes" id="UP000626109"/>
    </source>
</evidence>
<accession>A0A813IBM1</accession>
<evidence type="ECO:0000256" key="1">
    <source>
        <dbReference type="SAM" id="MobiDB-lite"/>
    </source>
</evidence>
<dbReference type="AlphaFoldDB" id="A0A813IBM1"/>
<gene>
    <name evidence="2" type="ORF">PGLA2088_LOCUS6685</name>
</gene>
<comment type="caution">
    <text evidence="2">The sequence shown here is derived from an EMBL/GenBank/DDBJ whole genome shotgun (WGS) entry which is preliminary data.</text>
</comment>
<dbReference type="GO" id="GO:0016791">
    <property type="term" value="F:phosphatase activity"/>
    <property type="evidence" value="ECO:0007669"/>
    <property type="project" value="TreeGrafter"/>
</dbReference>
<dbReference type="CDD" id="cd07067">
    <property type="entry name" value="HP_PGM_like"/>
    <property type="match status" value="1"/>
</dbReference>
<name>A0A813IBM1_POLGL</name>
<reference evidence="2" key="1">
    <citation type="submission" date="2021-02" db="EMBL/GenBank/DDBJ databases">
        <authorList>
            <person name="Dougan E. K."/>
            <person name="Rhodes N."/>
            <person name="Thang M."/>
            <person name="Chan C."/>
        </authorList>
    </citation>
    <scope>NUCLEOTIDE SEQUENCE</scope>
</reference>
<dbReference type="GO" id="GO:0005737">
    <property type="term" value="C:cytoplasm"/>
    <property type="evidence" value="ECO:0007669"/>
    <property type="project" value="TreeGrafter"/>
</dbReference>
<dbReference type="Pfam" id="PF00300">
    <property type="entry name" value="His_Phos_1"/>
    <property type="match status" value="1"/>
</dbReference>
<dbReference type="SMART" id="SM00855">
    <property type="entry name" value="PGAM"/>
    <property type="match status" value="1"/>
</dbReference>
<proteinExistence type="predicted"/>
<dbReference type="Gene3D" id="3.40.50.1240">
    <property type="entry name" value="Phosphoglycerate mutase-like"/>
    <property type="match status" value="1"/>
</dbReference>
<feature type="region of interest" description="Disordered" evidence="1">
    <location>
        <begin position="67"/>
        <end position="99"/>
    </location>
</feature>
<sequence length="167" mass="18399">MSTAPLKRKQLGDLAPQDKTIIFVRHGESEYNKAMRETGKDPMIRDAPLTIRGQEQAEAARSVLASLRASASPGNSNNNNNNNGNNNNNSTNNDNNNSSWLLLSSPLRRALHTASRVWPEAFSGGDNAASRFEIWADLRELVTGFDDMGSRPAQLLEQFPHLAVQLE</sequence>
<organism evidence="2 3">
    <name type="scientific">Polarella glacialis</name>
    <name type="common">Dinoflagellate</name>
    <dbReference type="NCBI Taxonomy" id="89957"/>
    <lineage>
        <taxon>Eukaryota</taxon>
        <taxon>Sar</taxon>
        <taxon>Alveolata</taxon>
        <taxon>Dinophyceae</taxon>
        <taxon>Suessiales</taxon>
        <taxon>Suessiaceae</taxon>
        <taxon>Polarella</taxon>
    </lineage>
</organism>
<feature type="non-terminal residue" evidence="2">
    <location>
        <position position="167"/>
    </location>
</feature>
<dbReference type="PANTHER" id="PTHR48100:SF1">
    <property type="entry name" value="HISTIDINE PHOSPHATASE FAMILY PROTEIN-RELATED"/>
    <property type="match status" value="1"/>
</dbReference>
<dbReference type="SUPFAM" id="SSF53254">
    <property type="entry name" value="Phosphoglycerate mutase-like"/>
    <property type="match status" value="1"/>
</dbReference>
<dbReference type="Proteomes" id="UP000626109">
    <property type="component" value="Unassembled WGS sequence"/>
</dbReference>
<dbReference type="InterPro" id="IPR050275">
    <property type="entry name" value="PGM_Phosphatase"/>
</dbReference>
<dbReference type="InterPro" id="IPR029033">
    <property type="entry name" value="His_PPase_superfam"/>
</dbReference>
<dbReference type="InterPro" id="IPR013078">
    <property type="entry name" value="His_Pase_superF_clade-1"/>
</dbReference>
<dbReference type="EMBL" id="CAJNNW010006721">
    <property type="protein sequence ID" value="CAE8648578.1"/>
    <property type="molecule type" value="Genomic_DNA"/>
</dbReference>
<dbReference type="PANTHER" id="PTHR48100">
    <property type="entry name" value="BROAD-SPECIFICITY PHOSPHATASE YOR283W-RELATED"/>
    <property type="match status" value="1"/>
</dbReference>